<dbReference type="RefSeq" id="WP_010581185.1">
    <property type="nucleotide sequence ID" value="NZ_AHYZ01000167.1"/>
</dbReference>
<dbReference type="PATRIC" id="fig|1133569.4.peg.1919"/>
<dbReference type="InterPro" id="IPR050187">
    <property type="entry name" value="Lipid_Phosphate_FormReg"/>
</dbReference>
<dbReference type="GO" id="GO:0016301">
    <property type="term" value="F:kinase activity"/>
    <property type="evidence" value="ECO:0007669"/>
    <property type="project" value="InterPro"/>
</dbReference>
<evidence type="ECO:0000313" key="6">
    <source>
        <dbReference type="EMBL" id="KRM89389.1"/>
    </source>
</evidence>
<dbReference type="InterPro" id="IPR001206">
    <property type="entry name" value="Diacylglycerol_kinase_cat_dom"/>
</dbReference>
<dbReference type="Proteomes" id="UP000051576">
    <property type="component" value="Unassembled WGS sequence"/>
</dbReference>
<accession>A0A0R2CC69</accession>
<dbReference type="Pfam" id="PF00781">
    <property type="entry name" value="DAGK_cat"/>
    <property type="match status" value="1"/>
</dbReference>
<dbReference type="Gene3D" id="2.60.200.40">
    <property type="match status" value="1"/>
</dbReference>
<dbReference type="PANTHER" id="PTHR12358">
    <property type="entry name" value="SPHINGOSINE KINASE"/>
    <property type="match status" value="1"/>
</dbReference>
<feature type="domain" description="DAGKc" evidence="5">
    <location>
        <begin position="1"/>
        <end position="131"/>
    </location>
</feature>
<comment type="cofactor">
    <cofactor evidence="1">
        <name>Mg(2+)</name>
        <dbReference type="ChEBI" id="CHEBI:18420"/>
    </cofactor>
</comment>
<protein>
    <recommendedName>
        <fullName evidence="5">DAGKc domain-containing protein</fullName>
    </recommendedName>
</protein>
<keyword evidence="7" id="KW-1185">Reference proteome</keyword>
<dbReference type="AlphaFoldDB" id="A0A0R2CC69"/>
<dbReference type="OrthoDB" id="142078at2"/>
<evidence type="ECO:0000313" key="7">
    <source>
        <dbReference type="Proteomes" id="UP000051576"/>
    </source>
</evidence>
<comment type="caution">
    <text evidence="6">The sequence shown here is derived from an EMBL/GenBank/DDBJ whole genome shotgun (WGS) entry which is preliminary data.</text>
</comment>
<evidence type="ECO:0000256" key="4">
    <source>
        <dbReference type="ARBA" id="ARBA00022840"/>
    </source>
</evidence>
<dbReference type="NCBIfam" id="TIGR00147">
    <property type="entry name" value="YegS/Rv2252/BmrU family lipid kinase"/>
    <property type="match status" value="1"/>
</dbReference>
<dbReference type="EMBL" id="AYYX01000006">
    <property type="protein sequence ID" value="KRM89389.1"/>
    <property type="molecule type" value="Genomic_DNA"/>
</dbReference>
<keyword evidence="3" id="KW-0547">Nucleotide-binding</keyword>
<dbReference type="SUPFAM" id="SSF111331">
    <property type="entry name" value="NAD kinase/diacylglycerol kinase-like"/>
    <property type="match status" value="1"/>
</dbReference>
<dbReference type="SMART" id="SM00046">
    <property type="entry name" value="DAGKc"/>
    <property type="match status" value="1"/>
</dbReference>
<evidence type="ECO:0000256" key="3">
    <source>
        <dbReference type="ARBA" id="ARBA00022741"/>
    </source>
</evidence>
<dbReference type="InterPro" id="IPR005218">
    <property type="entry name" value="Diacylglycerol/lipid_kinase"/>
</dbReference>
<dbReference type="GO" id="GO:0005524">
    <property type="term" value="F:ATP binding"/>
    <property type="evidence" value="ECO:0007669"/>
    <property type="project" value="UniProtKB-KW"/>
</dbReference>
<evidence type="ECO:0000256" key="2">
    <source>
        <dbReference type="ARBA" id="ARBA00005983"/>
    </source>
</evidence>
<gene>
    <name evidence="6" type="ORF">FD21_GL001774</name>
</gene>
<sequence length="294" mass="33392">MKRKNLIFYNRHSGNGKAEEVANWVIQELKNHGQIAEKTLAINAVAAKQELKERINKFERLICIGGDGTLNLVLTVLLKSQVQPTIGLIPAGTVNNFARKWKIPLEPKPALENILNGNQQAIDIGECNGQAIVSSLIFGSLAEVSNQVRQRDKQRYGLKIYIWQAFKKLPQQKSQPIEFFNNEFSLQAKVWFCLLSTSNYIGGRKYLKKDDDGLHLTMLNNLKLNKLFNYSYFALTGNLRRSTTLTSFDIKKIIIRSFANERISTRIDGDPGPFLPLSISWHPHFINCYVPSTI</sequence>
<evidence type="ECO:0000256" key="1">
    <source>
        <dbReference type="ARBA" id="ARBA00001946"/>
    </source>
</evidence>
<proteinExistence type="inferred from homology"/>
<dbReference type="eggNOG" id="COG1597">
    <property type="taxonomic scope" value="Bacteria"/>
</dbReference>
<dbReference type="STRING" id="1133569.FD21_GL001774"/>
<evidence type="ECO:0000259" key="5">
    <source>
        <dbReference type="PROSITE" id="PS50146"/>
    </source>
</evidence>
<dbReference type="PROSITE" id="PS50146">
    <property type="entry name" value="DAGK"/>
    <property type="match status" value="1"/>
</dbReference>
<dbReference type="InterPro" id="IPR017438">
    <property type="entry name" value="ATP-NAD_kinase_N"/>
</dbReference>
<dbReference type="PANTHER" id="PTHR12358:SF54">
    <property type="entry name" value="SPHINGOSINE KINASE RELATED PROTEIN"/>
    <property type="match status" value="1"/>
</dbReference>
<organism evidence="6 7">
    <name type="scientific">Liquorilactobacillus vini DSM 20605</name>
    <dbReference type="NCBI Taxonomy" id="1133569"/>
    <lineage>
        <taxon>Bacteria</taxon>
        <taxon>Bacillati</taxon>
        <taxon>Bacillota</taxon>
        <taxon>Bacilli</taxon>
        <taxon>Lactobacillales</taxon>
        <taxon>Lactobacillaceae</taxon>
        <taxon>Liquorilactobacillus</taxon>
    </lineage>
</organism>
<comment type="similarity">
    <text evidence="2">Belongs to the diacylglycerol/lipid kinase family.</text>
</comment>
<name>A0A0R2CC69_9LACO</name>
<keyword evidence="4" id="KW-0067">ATP-binding</keyword>
<dbReference type="InterPro" id="IPR016064">
    <property type="entry name" value="NAD/diacylglycerol_kinase_sf"/>
</dbReference>
<dbReference type="GO" id="GO:0008654">
    <property type="term" value="P:phospholipid biosynthetic process"/>
    <property type="evidence" value="ECO:0007669"/>
    <property type="project" value="InterPro"/>
</dbReference>
<dbReference type="Gene3D" id="3.40.50.10330">
    <property type="entry name" value="Probable inorganic polyphosphate/atp-NAD kinase, domain 1"/>
    <property type="match status" value="1"/>
</dbReference>
<reference evidence="6 7" key="1">
    <citation type="journal article" date="2015" name="Genome Announc.">
        <title>Expanding the biotechnology potential of lactobacilli through comparative genomics of 213 strains and associated genera.</title>
        <authorList>
            <person name="Sun Z."/>
            <person name="Harris H.M."/>
            <person name="McCann A."/>
            <person name="Guo C."/>
            <person name="Argimon S."/>
            <person name="Zhang W."/>
            <person name="Yang X."/>
            <person name="Jeffery I.B."/>
            <person name="Cooney J.C."/>
            <person name="Kagawa T.F."/>
            <person name="Liu W."/>
            <person name="Song Y."/>
            <person name="Salvetti E."/>
            <person name="Wrobel A."/>
            <person name="Rasinkangas P."/>
            <person name="Parkhill J."/>
            <person name="Rea M.C."/>
            <person name="O'Sullivan O."/>
            <person name="Ritari J."/>
            <person name="Douillard F.P."/>
            <person name="Paul Ross R."/>
            <person name="Yang R."/>
            <person name="Briner A.E."/>
            <person name="Felis G.E."/>
            <person name="de Vos W.M."/>
            <person name="Barrangou R."/>
            <person name="Klaenhammer T.R."/>
            <person name="Caufield P.W."/>
            <person name="Cui Y."/>
            <person name="Zhang H."/>
            <person name="O'Toole P.W."/>
        </authorList>
    </citation>
    <scope>NUCLEOTIDE SEQUENCE [LARGE SCALE GENOMIC DNA]</scope>
    <source>
        <strain evidence="6 7">DSM 20605</strain>
    </source>
</reference>